<keyword evidence="4" id="KW-1185">Reference proteome</keyword>
<organism evidence="3 4">
    <name type="scientific">Pseudoneurospora amorphoporcata</name>
    <dbReference type="NCBI Taxonomy" id="241081"/>
    <lineage>
        <taxon>Eukaryota</taxon>
        <taxon>Fungi</taxon>
        <taxon>Dikarya</taxon>
        <taxon>Ascomycota</taxon>
        <taxon>Pezizomycotina</taxon>
        <taxon>Sordariomycetes</taxon>
        <taxon>Sordariomycetidae</taxon>
        <taxon>Sordariales</taxon>
        <taxon>Sordariaceae</taxon>
        <taxon>Pseudoneurospora</taxon>
    </lineage>
</organism>
<gene>
    <name evidence="3" type="ORF">QBC32DRAFT_396705</name>
</gene>
<sequence>MHELPGETDSKQAEQPGVGAGGVPAPDGEDVQPFRCSSPEIDLLQTRCRRRGADRCATTKISWNLPPLRSLNLLPEASDTRSVAAIPLAYCDDCMGIDLDKVTYHDGLWVPLANIKTCPMCTFFYASIVRLFPCSNSKKDILRTRCGQNGANWRTSRAMSWDLPLLRDSNLLPKKRVYPCLADYRFISSWLADCVESHGDHCFNSRLDHDPVPGLQFIDCVARRIVPASEAGHEAYLTLSYVWGAPSEHVEEIGSVSTLPIHLPKVIEDSIRVVKELGFRYLWVDRYCIPQADSRAKHTQIQLMGAIYARSAITIIAAAGEDADYGLPGVGLRARNPQLRTDSASVCTGDRLPRPLMVYHRPKEDIESTLWSTRGWTYQEALLSKRRLVFTDNQVFFQCQRMLCEESQMSSAGGSGRTEEPGKFVFPPAADFRNIETAWARISEFVNRNLSFDRDALDAISGILNIYCVLIKGLLWMGSWSHRAIGLPKVESSPTRLERLRRSEFPSWTWVGWKGTSEYELCAGGTSYFGFCGWKCAIRAVYEDRQMSLAWEEDAERILENSAVGLNPKFLDIKGTCFDVSLAWDPKEGEWAYTEPLALKLKKCRILQRYIPPNTLEEGEGKVHKLVALLLSNFVSEIKGGGRIHEMKVLLLQPVECNAGRWIYERVTCDSIFEIGLEERELRMG</sequence>
<reference evidence="3" key="2">
    <citation type="submission" date="2023-06" db="EMBL/GenBank/DDBJ databases">
        <authorList>
            <consortium name="Lawrence Berkeley National Laboratory"/>
            <person name="Mondo S.J."/>
            <person name="Hensen N."/>
            <person name="Bonometti L."/>
            <person name="Westerberg I."/>
            <person name="Brannstrom I.O."/>
            <person name="Guillou S."/>
            <person name="Cros-Aarteil S."/>
            <person name="Calhoun S."/>
            <person name="Haridas S."/>
            <person name="Kuo A."/>
            <person name="Pangilinan J."/>
            <person name="Riley R."/>
            <person name="Labutti K."/>
            <person name="Andreopoulos B."/>
            <person name="Lipzen A."/>
            <person name="Chen C."/>
            <person name="Yanf M."/>
            <person name="Daum C."/>
            <person name="Ng V."/>
            <person name="Clum A."/>
            <person name="Steindorff A."/>
            <person name="Ohm R."/>
            <person name="Martin F."/>
            <person name="Silar P."/>
            <person name="Natvig D."/>
            <person name="Lalanne C."/>
            <person name="Gautier V."/>
            <person name="Ament-Velasquez S.L."/>
            <person name="Kruys A."/>
            <person name="Hutchinson M.I."/>
            <person name="Powell A.J."/>
            <person name="Barry K."/>
            <person name="Miller A.N."/>
            <person name="Grigoriev I.V."/>
            <person name="Debuchy R."/>
            <person name="Gladieux P."/>
            <person name="Thoren M.H."/>
            <person name="Johannesson H."/>
        </authorList>
    </citation>
    <scope>NUCLEOTIDE SEQUENCE</scope>
    <source>
        <strain evidence="3">CBS 626.80</strain>
    </source>
</reference>
<accession>A0AAN6NXK6</accession>
<evidence type="ECO:0000256" key="1">
    <source>
        <dbReference type="SAM" id="MobiDB-lite"/>
    </source>
</evidence>
<dbReference type="Proteomes" id="UP001303222">
    <property type="component" value="Unassembled WGS sequence"/>
</dbReference>
<dbReference type="AlphaFoldDB" id="A0AAN6NXK6"/>
<protein>
    <submittedName>
        <fullName evidence="3">Heterokaryon incompatibility protein-domain-containing protein</fullName>
    </submittedName>
</protein>
<dbReference type="PANTHER" id="PTHR33112">
    <property type="entry name" value="DOMAIN PROTEIN, PUTATIVE-RELATED"/>
    <property type="match status" value="1"/>
</dbReference>
<dbReference type="Pfam" id="PF06985">
    <property type="entry name" value="HET"/>
    <property type="match status" value="1"/>
</dbReference>
<reference evidence="3" key="1">
    <citation type="journal article" date="2023" name="Mol. Phylogenet. Evol.">
        <title>Genome-scale phylogeny and comparative genomics of the fungal order Sordariales.</title>
        <authorList>
            <person name="Hensen N."/>
            <person name="Bonometti L."/>
            <person name="Westerberg I."/>
            <person name="Brannstrom I.O."/>
            <person name="Guillou S."/>
            <person name="Cros-Aarteil S."/>
            <person name="Calhoun S."/>
            <person name="Haridas S."/>
            <person name="Kuo A."/>
            <person name="Mondo S."/>
            <person name="Pangilinan J."/>
            <person name="Riley R."/>
            <person name="LaButti K."/>
            <person name="Andreopoulos B."/>
            <person name="Lipzen A."/>
            <person name="Chen C."/>
            <person name="Yan M."/>
            <person name="Daum C."/>
            <person name="Ng V."/>
            <person name="Clum A."/>
            <person name="Steindorff A."/>
            <person name="Ohm R.A."/>
            <person name="Martin F."/>
            <person name="Silar P."/>
            <person name="Natvig D.O."/>
            <person name="Lalanne C."/>
            <person name="Gautier V."/>
            <person name="Ament-Velasquez S.L."/>
            <person name="Kruys A."/>
            <person name="Hutchinson M.I."/>
            <person name="Powell A.J."/>
            <person name="Barry K."/>
            <person name="Miller A.N."/>
            <person name="Grigoriev I.V."/>
            <person name="Debuchy R."/>
            <person name="Gladieux P."/>
            <person name="Hiltunen Thoren M."/>
            <person name="Johannesson H."/>
        </authorList>
    </citation>
    <scope>NUCLEOTIDE SEQUENCE</scope>
    <source>
        <strain evidence="3">CBS 626.80</strain>
    </source>
</reference>
<proteinExistence type="predicted"/>
<evidence type="ECO:0000313" key="4">
    <source>
        <dbReference type="Proteomes" id="UP001303222"/>
    </source>
</evidence>
<comment type="caution">
    <text evidence="3">The sequence shown here is derived from an EMBL/GenBank/DDBJ whole genome shotgun (WGS) entry which is preliminary data.</text>
</comment>
<dbReference type="InterPro" id="IPR010730">
    <property type="entry name" value="HET"/>
</dbReference>
<evidence type="ECO:0000313" key="3">
    <source>
        <dbReference type="EMBL" id="KAK3953950.1"/>
    </source>
</evidence>
<feature type="domain" description="Heterokaryon incompatibility" evidence="2">
    <location>
        <begin position="236"/>
        <end position="380"/>
    </location>
</feature>
<dbReference type="EMBL" id="MU859097">
    <property type="protein sequence ID" value="KAK3953950.1"/>
    <property type="molecule type" value="Genomic_DNA"/>
</dbReference>
<evidence type="ECO:0000259" key="2">
    <source>
        <dbReference type="Pfam" id="PF06985"/>
    </source>
</evidence>
<dbReference type="PANTHER" id="PTHR33112:SF1">
    <property type="entry name" value="HETEROKARYON INCOMPATIBILITY DOMAIN-CONTAINING PROTEIN"/>
    <property type="match status" value="1"/>
</dbReference>
<feature type="region of interest" description="Disordered" evidence="1">
    <location>
        <begin position="1"/>
        <end position="31"/>
    </location>
</feature>
<name>A0AAN6NXK6_9PEZI</name>
<feature type="compositionally biased region" description="Basic and acidic residues" evidence="1">
    <location>
        <begin position="1"/>
        <end position="12"/>
    </location>
</feature>